<dbReference type="Proteomes" id="UP000198736">
    <property type="component" value="Unassembled WGS sequence"/>
</dbReference>
<dbReference type="RefSeq" id="WP_175304729.1">
    <property type="nucleotide sequence ID" value="NZ_CZPZ01000035.1"/>
</dbReference>
<dbReference type="STRING" id="1742973.COMA2_80169"/>
<proteinExistence type="predicted"/>
<keyword evidence="3" id="KW-1185">Reference proteome</keyword>
<evidence type="ECO:0000259" key="1">
    <source>
        <dbReference type="PROSITE" id="PS50914"/>
    </source>
</evidence>
<evidence type="ECO:0000313" key="3">
    <source>
        <dbReference type="Proteomes" id="UP000198736"/>
    </source>
</evidence>
<name>A0A0S4LQG2_9BACT</name>
<dbReference type="InterPro" id="IPR007055">
    <property type="entry name" value="BON_dom"/>
</dbReference>
<dbReference type="InterPro" id="IPR051686">
    <property type="entry name" value="Lipoprotein_DolP"/>
</dbReference>
<dbReference type="PANTHER" id="PTHR34606">
    <property type="entry name" value="BON DOMAIN-CONTAINING PROTEIN"/>
    <property type="match status" value="1"/>
</dbReference>
<dbReference type="PANTHER" id="PTHR34606:SF15">
    <property type="entry name" value="BON DOMAIN-CONTAINING PROTEIN"/>
    <property type="match status" value="1"/>
</dbReference>
<organism evidence="2 3">
    <name type="scientific">Candidatus Nitrospira nitrificans</name>
    <dbReference type="NCBI Taxonomy" id="1742973"/>
    <lineage>
        <taxon>Bacteria</taxon>
        <taxon>Pseudomonadati</taxon>
        <taxon>Nitrospirota</taxon>
        <taxon>Nitrospiria</taxon>
        <taxon>Nitrospirales</taxon>
        <taxon>Nitrospiraceae</taxon>
        <taxon>Nitrospira</taxon>
    </lineage>
</organism>
<accession>A0A0S4LQG2</accession>
<dbReference type="AlphaFoldDB" id="A0A0S4LQG2"/>
<dbReference type="EMBL" id="CZPZ01000035">
    <property type="protein sequence ID" value="CUS39763.1"/>
    <property type="molecule type" value="Genomic_DNA"/>
</dbReference>
<reference evidence="3" key="1">
    <citation type="submission" date="2015-10" db="EMBL/GenBank/DDBJ databases">
        <authorList>
            <person name="Luecker S."/>
            <person name="Luecker S."/>
        </authorList>
    </citation>
    <scope>NUCLEOTIDE SEQUENCE [LARGE SCALE GENOMIC DNA]</scope>
</reference>
<dbReference type="Gene3D" id="3.30.1340.30">
    <property type="match status" value="1"/>
</dbReference>
<dbReference type="Pfam" id="PF04972">
    <property type="entry name" value="BON"/>
    <property type="match status" value="1"/>
</dbReference>
<dbReference type="PROSITE" id="PS50914">
    <property type="entry name" value="BON"/>
    <property type="match status" value="1"/>
</dbReference>
<protein>
    <recommendedName>
        <fullName evidence="1">BON domain-containing protein</fullName>
    </recommendedName>
</protein>
<feature type="domain" description="BON" evidence="1">
    <location>
        <begin position="21"/>
        <end position="89"/>
    </location>
</feature>
<evidence type="ECO:0000313" key="2">
    <source>
        <dbReference type="EMBL" id="CUS39763.1"/>
    </source>
</evidence>
<sequence>MPVSLLILSMLLSLSCRHSPQDADISSAITSRFIEEQSVNLQRVDVYVEEGTAYLSGEVENREEHIQAGRIASRIPGVRRVINKLQVIP</sequence>
<gene>
    <name evidence="2" type="ORF">COMA2_80169</name>
</gene>